<evidence type="ECO:0000256" key="3">
    <source>
        <dbReference type="ARBA" id="ARBA00023015"/>
    </source>
</evidence>
<dbReference type="Gene3D" id="3.40.50.2300">
    <property type="match status" value="1"/>
</dbReference>
<dbReference type="SMART" id="SM00448">
    <property type="entry name" value="REC"/>
    <property type="match status" value="1"/>
</dbReference>
<evidence type="ECO:0000256" key="6">
    <source>
        <dbReference type="PROSITE-ProRule" id="PRU00169"/>
    </source>
</evidence>
<dbReference type="GO" id="GO:0000160">
    <property type="term" value="P:phosphorelay signal transduction system"/>
    <property type="evidence" value="ECO:0007669"/>
    <property type="project" value="InterPro"/>
</dbReference>
<dbReference type="Pfam" id="PF00072">
    <property type="entry name" value="Response_reg"/>
    <property type="match status" value="1"/>
</dbReference>
<dbReference type="SMART" id="SM00382">
    <property type="entry name" value="AAA"/>
    <property type="match status" value="1"/>
</dbReference>
<dbReference type="PROSITE" id="PS50045">
    <property type="entry name" value="SIGMA54_INTERACT_4"/>
    <property type="match status" value="1"/>
</dbReference>
<organism evidence="9 10">
    <name type="scientific">Candidatus Nitrospira kreftii</name>
    <dbReference type="NCBI Taxonomy" id="2652173"/>
    <lineage>
        <taxon>Bacteria</taxon>
        <taxon>Pseudomonadati</taxon>
        <taxon>Nitrospirota</taxon>
        <taxon>Nitrospiria</taxon>
        <taxon>Nitrospirales</taxon>
        <taxon>Nitrospiraceae</taxon>
        <taxon>Nitrospira</taxon>
    </lineage>
</organism>
<dbReference type="PRINTS" id="PR01590">
    <property type="entry name" value="HTHFIS"/>
</dbReference>
<dbReference type="SUPFAM" id="SSF46689">
    <property type="entry name" value="Homeodomain-like"/>
    <property type="match status" value="1"/>
</dbReference>
<keyword evidence="4" id="KW-0238">DNA-binding</keyword>
<dbReference type="InterPro" id="IPR027417">
    <property type="entry name" value="P-loop_NTPase"/>
</dbReference>
<dbReference type="Gene3D" id="3.40.50.300">
    <property type="entry name" value="P-loop containing nucleotide triphosphate hydrolases"/>
    <property type="match status" value="1"/>
</dbReference>
<dbReference type="Pfam" id="PF00158">
    <property type="entry name" value="Sigma54_activat"/>
    <property type="match status" value="1"/>
</dbReference>
<dbReference type="SUPFAM" id="SSF52172">
    <property type="entry name" value="CheY-like"/>
    <property type="match status" value="1"/>
</dbReference>
<evidence type="ECO:0000259" key="7">
    <source>
        <dbReference type="PROSITE" id="PS50045"/>
    </source>
</evidence>
<reference evidence="9 10" key="1">
    <citation type="journal article" date="2020" name="ISME J.">
        <title>Enrichment and physiological characterization of a novel comammox Nitrospira indicates ammonium inhibition of complete nitrification.</title>
        <authorList>
            <person name="Sakoula D."/>
            <person name="Koch H."/>
            <person name="Frank J."/>
            <person name="Jetten M.S.M."/>
            <person name="van Kessel M.A.H.J."/>
            <person name="Lucker S."/>
        </authorList>
    </citation>
    <scope>NUCLEOTIDE SEQUENCE [LARGE SCALE GENOMIC DNA]</scope>
    <source>
        <strain evidence="9">Comreactor17</strain>
    </source>
</reference>
<proteinExistence type="predicted"/>
<feature type="modified residue" description="4-aspartylphosphate" evidence="6">
    <location>
        <position position="55"/>
    </location>
</feature>
<evidence type="ECO:0000313" key="10">
    <source>
        <dbReference type="Proteomes" id="UP000593737"/>
    </source>
</evidence>
<gene>
    <name evidence="9" type="ORF">Nkreftii_002413</name>
</gene>
<dbReference type="Proteomes" id="UP000593737">
    <property type="component" value="Chromosome"/>
</dbReference>
<dbReference type="InterPro" id="IPR003593">
    <property type="entry name" value="AAA+_ATPase"/>
</dbReference>
<dbReference type="GO" id="GO:0006355">
    <property type="term" value="P:regulation of DNA-templated transcription"/>
    <property type="evidence" value="ECO:0007669"/>
    <property type="project" value="InterPro"/>
</dbReference>
<dbReference type="InterPro" id="IPR025943">
    <property type="entry name" value="Sigma_54_int_dom_ATP-bd_2"/>
</dbReference>
<evidence type="ECO:0000256" key="4">
    <source>
        <dbReference type="ARBA" id="ARBA00023125"/>
    </source>
</evidence>
<dbReference type="InterPro" id="IPR025944">
    <property type="entry name" value="Sigma_54_int_dom_CS"/>
</dbReference>
<dbReference type="CDD" id="cd00009">
    <property type="entry name" value="AAA"/>
    <property type="match status" value="1"/>
</dbReference>
<dbReference type="InterPro" id="IPR009057">
    <property type="entry name" value="Homeodomain-like_sf"/>
</dbReference>
<dbReference type="AlphaFoldDB" id="A0A7S8FEM4"/>
<evidence type="ECO:0000259" key="8">
    <source>
        <dbReference type="PROSITE" id="PS50110"/>
    </source>
</evidence>
<dbReference type="PROSITE" id="PS00675">
    <property type="entry name" value="SIGMA54_INTERACT_1"/>
    <property type="match status" value="1"/>
</dbReference>
<dbReference type="InterPro" id="IPR002197">
    <property type="entry name" value="HTH_Fis"/>
</dbReference>
<dbReference type="PANTHER" id="PTHR32071:SF113">
    <property type="entry name" value="ALGINATE BIOSYNTHESIS TRANSCRIPTIONAL REGULATORY PROTEIN ALGB"/>
    <property type="match status" value="1"/>
</dbReference>
<name>A0A7S8FEM4_9BACT</name>
<dbReference type="PROSITE" id="PS00688">
    <property type="entry name" value="SIGMA54_INTERACT_3"/>
    <property type="match status" value="1"/>
</dbReference>
<dbReference type="Pfam" id="PF25601">
    <property type="entry name" value="AAA_lid_14"/>
    <property type="match status" value="1"/>
</dbReference>
<dbReference type="SUPFAM" id="SSF52540">
    <property type="entry name" value="P-loop containing nucleoside triphosphate hydrolases"/>
    <property type="match status" value="1"/>
</dbReference>
<keyword evidence="5" id="KW-0804">Transcription</keyword>
<dbReference type="InterPro" id="IPR011006">
    <property type="entry name" value="CheY-like_superfamily"/>
</dbReference>
<dbReference type="PANTHER" id="PTHR32071">
    <property type="entry name" value="TRANSCRIPTIONAL REGULATORY PROTEIN"/>
    <property type="match status" value="1"/>
</dbReference>
<feature type="domain" description="Response regulatory" evidence="8">
    <location>
        <begin position="6"/>
        <end position="120"/>
    </location>
</feature>
<keyword evidence="3" id="KW-0805">Transcription regulation</keyword>
<dbReference type="PROSITE" id="PS00676">
    <property type="entry name" value="SIGMA54_INTERACT_2"/>
    <property type="match status" value="1"/>
</dbReference>
<accession>A0A7S8FEM4</accession>
<sequence>MGIAGKVLIVDDEIEALENCRRILSRVPFDCVVSSDPTEAVKLIERERPGLVLTDLRMPIFDGIEVLAAAKRTDPSVQVVLLTAHATVETAVTAMRHGAFDYITKPFTSDELIQVARRAFDSKTSGGGDAPPYFADVSSGQAQVRWSEQTGRLVGNSPAMHEVVKLINRVAPTDSNVLVYGESGTGKEMVARLIHEASLRGDRPFIPLDCASLPDSLLESELFGHEKGAFTGAHVAKSGLFEAANGGTIFLDEVSGMTANLQARLLRVLQERHVRRVGGIRLTPVDVRVIAASNQDLEEQCKQGTFRHDLYYRLNVISIMLPPLRSRGGDILLLANEFLTRFAQRVRSDGHAVPTIASSAADILMRYSWPGNVRELQNVMERAAVLVDGAMVRSEHLPERLVQSTEKDVLPPEGASFKQAKQQAVEAFEREFLLELLKRNDGHMSRAAREAGVDRKTIERMVKKHGLRGSF</sequence>
<feature type="domain" description="Sigma-54 factor interaction" evidence="7">
    <location>
        <begin position="153"/>
        <end position="385"/>
    </location>
</feature>
<dbReference type="FunFam" id="3.40.50.300:FF:000006">
    <property type="entry name" value="DNA-binding transcriptional regulator NtrC"/>
    <property type="match status" value="1"/>
</dbReference>
<dbReference type="InterPro" id="IPR025662">
    <property type="entry name" value="Sigma_54_int_dom_ATP-bd_1"/>
</dbReference>
<dbReference type="EMBL" id="CP047423">
    <property type="protein sequence ID" value="QPD04639.1"/>
    <property type="molecule type" value="Genomic_DNA"/>
</dbReference>
<keyword evidence="1" id="KW-0547">Nucleotide-binding</keyword>
<keyword evidence="6" id="KW-0597">Phosphoprotein</keyword>
<dbReference type="GO" id="GO:0043565">
    <property type="term" value="F:sequence-specific DNA binding"/>
    <property type="evidence" value="ECO:0007669"/>
    <property type="project" value="InterPro"/>
</dbReference>
<evidence type="ECO:0000256" key="2">
    <source>
        <dbReference type="ARBA" id="ARBA00022840"/>
    </source>
</evidence>
<keyword evidence="2" id="KW-0067">ATP-binding</keyword>
<dbReference type="InterPro" id="IPR058031">
    <property type="entry name" value="AAA_lid_NorR"/>
</dbReference>
<protein>
    <submittedName>
        <fullName evidence="9">Regulatory protein AtoC</fullName>
    </submittedName>
</protein>
<dbReference type="PROSITE" id="PS50110">
    <property type="entry name" value="RESPONSE_REGULATORY"/>
    <property type="match status" value="1"/>
</dbReference>
<dbReference type="InterPro" id="IPR001789">
    <property type="entry name" value="Sig_transdc_resp-reg_receiver"/>
</dbReference>
<dbReference type="Gene3D" id="1.10.10.60">
    <property type="entry name" value="Homeodomain-like"/>
    <property type="match status" value="1"/>
</dbReference>
<dbReference type="Gene3D" id="1.10.8.60">
    <property type="match status" value="1"/>
</dbReference>
<dbReference type="InterPro" id="IPR002078">
    <property type="entry name" value="Sigma_54_int"/>
</dbReference>
<evidence type="ECO:0000256" key="5">
    <source>
        <dbReference type="ARBA" id="ARBA00023163"/>
    </source>
</evidence>
<dbReference type="Pfam" id="PF02954">
    <property type="entry name" value="HTH_8"/>
    <property type="match status" value="1"/>
</dbReference>
<evidence type="ECO:0000256" key="1">
    <source>
        <dbReference type="ARBA" id="ARBA00022741"/>
    </source>
</evidence>
<dbReference type="KEGG" id="nkf:Nkreftii_002413"/>
<evidence type="ECO:0000313" key="9">
    <source>
        <dbReference type="EMBL" id="QPD04639.1"/>
    </source>
</evidence>
<dbReference type="GO" id="GO:0005524">
    <property type="term" value="F:ATP binding"/>
    <property type="evidence" value="ECO:0007669"/>
    <property type="project" value="UniProtKB-KW"/>
</dbReference>